<evidence type="ECO:0000313" key="2">
    <source>
        <dbReference type="Proteomes" id="UP000789860"/>
    </source>
</evidence>
<comment type="caution">
    <text evidence="1">The sequence shown here is derived from an EMBL/GenBank/DDBJ whole genome shotgun (WGS) entry which is preliminary data.</text>
</comment>
<evidence type="ECO:0000313" key="1">
    <source>
        <dbReference type="EMBL" id="CAG8627456.1"/>
    </source>
</evidence>
<feature type="non-terminal residue" evidence="1">
    <location>
        <position position="1"/>
    </location>
</feature>
<gene>
    <name evidence="1" type="ORF">SCALOS_LOCUS7850</name>
</gene>
<protein>
    <submittedName>
        <fullName evidence="1">2104_t:CDS:1</fullName>
    </submittedName>
</protein>
<keyword evidence="2" id="KW-1185">Reference proteome</keyword>
<name>A0ACA9N102_9GLOM</name>
<reference evidence="1" key="1">
    <citation type="submission" date="2021-06" db="EMBL/GenBank/DDBJ databases">
        <authorList>
            <person name="Kallberg Y."/>
            <person name="Tangrot J."/>
            <person name="Rosling A."/>
        </authorList>
    </citation>
    <scope>NUCLEOTIDE SEQUENCE</scope>
    <source>
        <strain evidence="1">AU212A</strain>
    </source>
</reference>
<dbReference type="EMBL" id="CAJVPM010018959">
    <property type="protein sequence ID" value="CAG8627456.1"/>
    <property type="molecule type" value="Genomic_DNA"/>
</dbReference>
<organism evidence="1 2">
    <name type="scientific">Scutellospora calospora</name>
    <dbReference type="NCBI Taxonomy" id="85575"/>
    <lineage>
        <taxon>Eukaryota</taxon>
        <taxon>Fungi</taxon>
        <taxon>Fungi incertae sedis</taxon>
        <taxon>Mucoromycota</taxon>
        <taxon>Glomeromycotina</taxon>
        <taxon>Glomeromycetes</taxon>
        <taxon>Diversisporales</taxon>
        <taxon>Gigasporaceae</taxon>
        <taxon>Scutellospora</taxon>
    </lineage>
</organism>
<sequence length="76" mass="8897">LENANVDIFFEEFSGDEILQVDVELPDFDMHDNDSVIEEFFDFNIFEQQNTTEEGSHSQQSTNINDDWSIDDIFQS</sequence>
<accession>A0ACA9N102</accession>
<proteinExistence type="predicted"/>
<dbReference type="Proteomes" id="UP000789860">
    <property type="component" value="Unassembled WGS sequence"/>
</dbReference>